<accession>A0AA38FQK0</accession>
<organism evidence="2 3">
    <name type="scientific">Taxus chinensis</name>
    <name type="common">Chinese yew</name>
    <name type="synonym">Taxus wallichiana var. chinensis</name>
    <dbReference type="NCBI Taxonomy" id="29808"/>
    <lineage>
        <taxon>Eukaryota</taxon>
        <taxon>Viridiplantae</taxon>
        <taxon>Streptophyta</taxon>
        <taxon>Embryophyta</taxon>
        <taxon>Tracheophyta</taxon>
        <taxon>Spermatophyta</taxon>
        <taxon>Pinopsida</taxon>
        <taxon>Pinidae</taxon>
        <taxon>Conifers II</taxon>
        <taxon>Cupressales</taxon>
        <taxon>Taxaceae</taxon>
        <taxon>Taxus</taxon>
    </lineage>
</organism>
<feature type="compositionally biased region" description="Basic and acidic residues" evidence="1">
    <location>
        <begin position="27"/>
        <end position="43"/>
    </location>
</feature>
<dbReference type="EMBL" id="JAHRHJ020000007">
    <property type="protein sequence ID" value="KAH9308987.1"/>
    <property type="molecule type" value="Genomic_DNA"/>
</dbReference>
<evidence type="ECO:0000313" key="3">
    <source>
        <dbReference type="Proteomes" id="UP000824469"/>
    </source>
</evidence>
<name>A0AA38FQK0_TAXCH</name>
<reference evidence="2 3" key="1">
    <citation type="journal article" date="2021" name="Nat. Plants">
        <title>The Taxus genome provides insights into paclitaxel biosynthesis.</title>
        <authorList>
            <person name="Xiong X."/>
            <person name="Gou J."/>
            <person name="Liao Q."/>
            <person name="Li Y."/>
            <person name="Zhou Q."/>
            <person name="Bi G."/>
            <person name="Li C."/>
            <person name="Du R."/>
            <person name="Wang X."/>
            <person name="Sun T."/>
            <person name="Guo L."/>
            <person name="Liang H."/>
            <person name="Lu P."/>
            <person name="Wu Y."/>
            <person name="Zhang Z."/>
            <person name="Ro D.K."/>
            <person name="Shang Y."/>
            <person name="Huang S."/>
            <person name="Yan J."/>
        </authorList>
    </citation>
    <scope>NUCLEOTIDE SEQUENCE [LARGE SCALE GENOMIC DNA]</scope>
    <source>
        <strain evidence="2">Ta-2019</strain>
    </source>
</reference>
<feature type="region of interest" description="Disordered" evidence="1">
    <location>
        <begin position="24"/>
        <end position="43"/>
    </location>
</feature>
<comment type="caution">
    <text evidence="2">The sequence shown here is derived from an EMBL/GenBank/DDBJ whole genome shotgun (WGS) entry which is preliminary data.</text>
</comment>
<sequence length="67" mass="7686">MMTGRSDESLVEDEELQYHVLLTLGKRSRETPHASDDSTSKEKMRTMGMHLIQLGYISLMQDSLDLE</sequence>
<dbReference type="Proteomes" id="UP000824469">
    <property type="component" value="Unassembled WGS sequence"/>
</dbReference>
<protein>
    <submittedName>
        <fullName evidence="2">Uncharacterized protein</fullName>
    </submittedName>
</protein>
<gene>
    <name evidence="2" type="ORF">KI387_036898</name>
</gene>
<keyword evidence="3" id="KW-1185">Reference proteome</keyword>
<evidence type="ECO:0000256" key="1">
    <source>
        <dbReference type="SAM" id="MobiDB-lite"/>
    </source>
</evidence>
<dbReference type="AlphaFoldDB" id="A0AA38FQK0"/>
<evidence type="ECO:0000313" key="2">
    <source>
        <dbReference type="EMBL" id="KAH9308987.1"/>
    </source>
</evidence>
<proteinExistence type="predicted"/>
<feature type="non-terminal residue" evidence="2">
    <location>
        <position position="67"/>
    </location>
</feature>